<dbReference type="OrthoDB" id="448280at2759"/>
<feature type="transmembrane region" description="Helical" evidence="6">
    <location>
        <begin position="456"/>
        <end position="478"/>
    </location>
</feature>
<dbReference type="InParanoid" id="A0A168QUZ0"/>
<feature type="compositionally biased region" description="Basic and acidic residues" evidence="5">
    <location>
        <begin position="154"/>
        <end position="172"/>
    </location>
</feature>
<feature type="transmembrane region" description="Helical" evidence="6">
    <location>
        <begin position="273"/>
        <end position="295"/>
    </location>
</feature>
<dbReference type="OMA" id="VHGGHTH"/>
<evidence type="ECO:0000256" key="4">
    <source>
        <dbReference type="ARBA" id="ARBA00023136"/>
    </source>
</evidence>
<reference evidence="8" key="1">
    <citation type="submission" date="2016-04" db="EMBL/GenBank/DDBJ databases">
        <authorList>
            <person name="Evans L.H."/>
            <person name="Alamgir A."/>
            <person name="Owens N."/>
            <person name="Weber N.D."/>
            <person name="Virtaneva K."/>
            <person name="Barbian K."/>
            <person name="Babar A."/>
            <person name="Rosenke K."/>
        </authorList>
    </citation>
    <scope>NUCLEOTIDE SEQUENCE [LARGE SCALE GENOMIC DNA]</scope>
    <source>
        <strain evidence="8">CBS 101.48</strain>
    </source>
</reference>
<dbReference type="EMBL" id="LT554468">
    <property type="protein sequence ID" value="SAM05594.1"/>
    <property type="molecule type" value="Genomic_DNA"/>
</dbReference>
<evidence type="ECO:0000256" key="7">
    <source>
        <dbReference type="SAM" id="SignalP"/>
    </source>
</evidence>
<dbReference type="STRING" id="4829.A0A168QUZ0"/>
<dbReference type="Proteomes" id="UP000078561">
    <property type="component" value="Unassembled WGS sequence"/>
</dbReference>
<feature type="region of interest" description="Disordered" evidence="5">
    <location>
        <begin position="154"/>
        <end position="175"/>
    </location>
</feature>
<evidence type="ECO:0000256" key="5">
    <source>
        <dbReference type="SAM" id="MobiDB-lite"/>
    </source>
</evidence>
<evidence type="ECO:0000256" key="3">
    <source>
        <dbReference type="ARBA" id="ARBA00022989"/>
    </source>
</evidence>
<accession>A0A168QUZ0</accession>
<feature type="transmembrane region" description="Helical" evidence="6">
    <location>
        <begin position="426"/>
        <end position="450"/>
    </location>
</feature>
<evidence type="ECO:0000256" key="1">
    <source>
        <dbReference type="ARBA" id="ARBA00004141"/>
    </source>
</evidence>
<dbReference type="FunCoup" id="A0A168QUZ0">
    <property type="interactions" value="352"/>
</dbReference>
<comment type="subcellular location">
    <subcellularLocation>
        <location evidence="1">Membrane</location>
        <topology evidence="1">Multi-pass membrane protein</topology>
    </subcellularLocation>
</comment>
<evidence type="ECO:0000256" key="2">
    <source>
        <dbReference type="ARBA" id="ARBA00022692"/>
    </source>
</evidence>
<evidence type="ECO:0000313" key="9">
    <source>
        <dbReference type="Proteomes" id="UP000078561"/>
    </source>
</evidence>
<dbReference type="GO" id="GO:0005886">
    <property type="term" value="C:plasma membrane"/>
    <property type="evidence" value="ECO:0007669"/>
    <property type="project" value="TreeGrafter"/>
</dbReference>
<feature type="transmembrane region" description="Helical" evidence="6">
    <location>
        <begin position="367"/>
        <end position="386"/>
    </location>
</feature>
<evidence type="ECO:0000313" key="8">
    <source>
        <dbReference type="EMBL" id="SAM05594.1"/>
    </source>
</evidence>
<feature type="chain" id="PRO_5007899965" evidence="7">
    <location>
        <begin position="34"/>
        <end position="518"/>
    </location>
</feature>
<dbReference type="PANTHER" id="PTHR11040:SF44">
    <property type="entry name" value="PROTEIN ZNTC-RELATED"/>
    <property type="match status" value="1"/>
</dbReference>
<feature type="transmembrane region" description="Helical" evidence="6">
    <location>
        <begin position="198"/>
        <end position="219"/>
    </location>
</feature>
<proteinExistence type="predicted"/>
<keyword evidence="9" id="KW-1185">Reference proteome</keyword>
<dbReference type="PANTHER" id="PTHR11040">
    <property type="entry name" value="ZINC/IRON TRANSPORTER"/>
    <property type="match status" value="1"/>
</dbReference>
<dbReference type="AlphaFoldDB" id="A0A168QUZ0"/>
<sequence>MLRRGVLPFVRLRSPFVVIVVVCSAINPHPVIAALSIDPLPFHISAIHFNDCINADERVYDTGPFLRLVCMGKTTSYGSQTIEEPFTFALIGDRENNLWNEIFTPGHAHTHDHAAVDEATHDHAAGDEATHDHAAVDEATHDHAAVDEATHDHAAGHDHAAEHDHAGHDHAGHSHAAGYNEETCALELDQPYDLNFRIGSLFIILGTSAVGIFAPILLHRIHPGQTDGVRSWILTIGKFFGTGVVLATSFVHMLPEAIERFGSPCLSEGWHSYHAFGGVFCMIAAFVLQWIELAAMSHLDALKAKQQAHALVSGAPGKLGADEAAKVNNVEDTKGHSQDECMEKGHVHSAGFLEDDHDMSVRSINTLLLELGIAIHSIIIGMTMGTSSEETFVVLFIALIFHQFFEGIALGTRINELNHRSWLKPILMSLIFVCMTPIGVAIGIGIRSVMSVPSTILAQAILDSLSAGILLYNAYISLMSAEINHSIAFRRSKFSKKVVCLVSMYVGAAAMSVIGLWA</sequence>
<dbReference type="InterPro" id="IPR003689">
    <property type="entry name" value="ZIP"/>
</dbReference>
<organism evidence="8">
    <name type="scientific">Absidia glauca</name>
    <name type="common">Pin mould</name>
    <dbReference type="NCBI Taxonomy" id="4829"/>
    <lineage>
        <taxon>Eukaryota</taxon>
        <taxon>Fungi</taxon>
        <taxon>Fungi incertae sedis</taxon>
        <taxon>Mucoromycota</taxon>
        <taxon>Mucoromycotina</taxon>
        <taxon>Mucoromycetes</taxon>
        <taxon>Mucorales</taxon>
        <taxon>Cunninghamellaceae</taxon>
        <taxon>Absidia</taxon>
    </lineage>
</organism>
<feature type="transmembrane region" description="Helical" evidence="6">
    <location>
        <begin position="392"/>
        <end position="414"/>
    </location>
</feature>
<protein>
    <submittedName>
        <fullName evidence="8">Uncharacterized protein</fullName>
    </submittedName>
</protein>
<gene>
    <name evidence="8" type="primary">ABSGL_11469.1 scaffold 12295</name>
</gene>
<keyword evidence="2 6" id="KW-0812">Transmembrane</keyword>
<keyword evidence="7" id="KW-0732">Signal</keyword>
<dbReference type="GO" id="GO:0005385">
    <property type="term" value="F:zinc ion transmembrane transporter activity"/>
    <property type="evidence" value="ECO:0007669"/>
    <property type="project" value="TreeGrafter"/>
</dbReference>
<feature type="transmembrane region" description="Helical" evidence="6">
    <location>
        <begin position="498"/>
        <end position="517"/>
    </location>
</feature>
<name>A0A168QUZ0_ABSGL</name>
<keyword evidence="3 6" id="KW-1133">Transmembrane helix</keyword>
<feature type="transmembrane region" description="Helical" evidence="6">
    <location>
        <begin position="231"/>
        <end position="253"/>
    </location>
</feature>
<evidence type="ECO:0000256" key="6">
    <source>
        <dbReference type="SAM" id="Phobius"/>
    </source>
</evidence>
<dbReference type="Pfam" id="PF02535">
    <property type="entry name" value="Zip"/>
    <property type="match status" value="1"/>
</dbReference>
<feature type="signal peptide" evidence="7">
    <location>
        <begin position="1"/>
        <end position="33"/>
    </location>
</feature>
<keyword evidence="4 6" id="KW-0472">Membrane</keyword>